<dbReference type="OrthoDB" id="3564534at2759"/>
<dbReference type="AlphaFoldDB" id="A0A8A3P904"/>
<evidence type="ECO:0000313" key="4">
    <source>
        <dbReference type="Proteomes" id="UP000672032"/>
    </source>
</evidence>
<protein>
    <submittedName>
        <fullName evidence="3">Uncharacterized protein</fullName>
    </submittedName>
</protein>
<accession>A0A8A3P904</accession>
<keyword evidence="4" id="KW-1185">Reference proteome</keyword>
<feature type="region of interest" description="Disordered" evidence="1">
    <location>
        <begin position="1"/>
        <end position="74"/>
    </location>
</feature>
<feature type="compositionally biased region" description="Low complexity" evidence="1">
    <location>
        <begin position="37"/>
        <end position="46"/>
    </location>
</feature>
<keyword evidence="2" id="KW-0472">Membrane</keyword>
<gene>
    <name evidence="3" type="ORF">DSL72_001065</name>
</gene>
<name>A0A8A3P904_9HELO</name>
<keyword evidence="2" id="KW-0812">Transmembrane</keyword>
<evidence type="ECO:0000313" key="3">
    <source>
        <dbReference type="EMBL" id="QSZ31498.1"/>
    </source>
</evidence>
<reference evidence="3" key="1">
    <citation type="submission" date="2020-10" db="EMBL/GenBank/DDBJ databases">
        <title>Genome Sequence of Monilinia vaccinii-corymbosi Sheds Light on Mummy Berry Disease Infection of Blueberry and Mating Type.</title>
        <authorList>
            <person name="Yow A.G."/>
            <person name="Zhang Y."/>
            <person name="Bansal K."/>
            <person name="Eacker S.M."/>
            <person name="Sullivan S."/>
            <person name="Liachko I."/>
            <person name="Cubeta M.A."/>
            <person name="Rollins J.A."/>
            <person name="Ashrafi H."/>
        </authorList>
    </citation>
    <scope>NUCLEOTIDE SEQUENCE</scope>
    <source>
        <strain evidence="3">RL-1</strain>
    </source>
</reference>
<dbReference type="Proteomes" id="UP000672032">
    <property type="component" value="Chromosome 2"/>
</dbReference>
<feature type="compositionally biased region" description="Polar residues" evidence="1">
    <location>
        <begin position="50"/>
        <end position="74"/>
    </location>
</feature>
<proteinExistence type="predicted"/>
<keyword evidence="2" id="KW-1133">Transmembrane helix</keyword>
<dbReference type="EMBL" id="CP063406">
    <property type="protein sequence ID" value="QSZ31498.1"/>
    <property type="molecule type" value="Genomic_DNA"/>
</dbReference>
<organism evidence="3 4">
    <name type="scientific">Monilinia vaccinii-corymbosi</name>
    <dbReference type="NCBI Taxonomy" id="61207"/>
    <lineage>
        <taxon>Eukaryota</taxon>
        <taxon>Fungi</taxon>
        <taxon>Dikarya</taxon>
        <taxon>Ascomycota</taxon>
        <taxon>Pezizomycotina</taxon>
        <taxon>Leotiomycetes</taxon>
        <taxon>Helotiales</taxon>
        <taxon>Sclerotiniaceae</taxon>
        <taxon>Monilinia</taxon>
    </lineage>
</organism>
<feature type="transmembrane region" description="Helical" evidence="2">
    <location>
        <begin position="164"/>
        <end position="188"/>
    </location>
</feature>
<sequence length="359" mass="38236">MAPQESLPIPRDEGGGDGDLLGGSEGYDEDDGGGGRSMNENNSMEESSNDGNQQSNYPQNSDSFPSTTNSPIATTTSKNIIHTSTAIASHFTTSSKSDAIKPSPTTVSISHTISLITTTKSSTLSPATSTSSPPQIDIASNESVSLTPTPIPSRTSAHHALTPASIAVIIIGVLSILALILAGLWYFLRRKMKNSDHRNSIGGFGAVHWDRPGNRGNDMEQAPPFQGGLTAGWGAQRALSWSTVRVLTHGRTRSGASDFSCASSQDALRNPVAEQDVFSVISGPQNGDAQSARNVMVKEQNKDQNKEGPREVVVNFGTIDWKQNRDRDRQKSGSLFGGPEKKVADWRYSVRVNGGGNNL</sequence>
<evidence type="ECO:0000256" key="1">
    <source>
        <dbReference type="SAM" id="MobiDB-lite"/>
    </source>
</evidence>
<evidence type="ECO:0000256" key="2">
    <source>
        <dbReference type="SAM" id="Phobius"/>
    </source>
</evidence>
<dbReference type="CDD" id="cd12087">
    <property type="entry name" value="TM_EGFR-like"/>
    <property type="match status" value="1"/>
</dbReference>